<keyword evidence="4" id="KW-1185">Reference proteome</keyword>
<keyword evidence="3" id="KW-0614">Plasmid</keyword>
<geneLocation type="plasmid" evidence="3 4">
    <name>pSMR1-3</name>
</geneLocation>
<protein>
    <submittedName>
        <fullName evidence="3">Type IV secretion system protein virB1</fullName>
    </submittedName>
</protein>
<dbReference type="InterPro" id="IPR023346">
    <property type="entry name" value="Lysozyme-like_dom_sf"/>
</dbReference>
<feature type="domain" description="Transglycosylase SLT" evidence="2">
    <location>
        <begin position="80"/>
        <end position="212"/>
    </location>
</feature>
<evidence type="ECO:0000313" key="4">
    <source>
        <dbReference type="Proteomes" id="UP000199754"/>
    </source>
</evidence>
<name>A0A221K7Z6_9RHOB</name>
<comment type="similarity">
    <text evidence="1">Belongs to the virb1 family.</text>
</comment>
<dbReference type="InterPro" id="IPR008258">
    <property type="entry name" value="Transglycosylase_SLT_dom_1"/>
</dbReference>
<proteinExistence type="inferred from homology"/>
<evidence type="ECO:0000313" key="3">
    <source>
        <dbReference type="EMBL" id="ASM75095.1"/>
    </source>
</evidence>
<dbReference type="CDD" id="cd16892">
    <property type="entry name" value="LT_VirB1-like"/>
    <property type="match status" value="1"/>
</dbReference>
<dbReference type="KEGG" id="spse:SULPSESMR1_04372"/>
<dbReference type="SUPFAM" id="SSF53955">
    <property type="entry name" value="Lysozyme-like"/>
    <property type="match status" value="1"/>
</dbReference>
<evidence type="ECO:0000259" key="2">
    <source>
        <dbReference type="Pfam" id="PF01464"/>
    </source>
</evidence>
<dbReference type="Pfam" id="PF01464">
    <property type="entry name" value="SLT"/>
    <property type="match status" value="1"/>
</dbReference>
<dbReference type="AlphaFoldDB" id="A0A221K7Z6"/>
<dbReference type="Gene3D" id="1.10.530.10">
    <property type="match status" value="1"/>
</dbReference>
<organism evidence="3 4">
    <name type="scientific">Pseudosulfitobacter pseudonitzschiae</name>
    <dbReference type="NCBI Taxonomy" id="1402135"/>
    <lineage>
        <taxon>Bacteria</taxon>
        <taxon>Pseudomonadati</taxon>
        <taxon>Pseudomonadota</taxon>
        <taxon>Alphaproteobacteria</taxon>
        <taxon>Rhodobacterales</taxon>
        <taxon>Roseobacteraceae</taxon>
        <taxon>Pseudosulfitobacter</taxon>
    </lineage>
</organism>
<sequence>MSPSRHRARSLCPRKGKTTAPKIEPCERDALLAQSAILTTQLKTINQSVVRVIFASIGSYVALFSPLAAETLSPVAFRAIAENCAPSVTPEIMEKIVKAESGFRRFAIGVNGANRRNYNPNSHEEATRIARELIAQGHSIDMGLGQINSANLEWLNLTVETVFDSCTNLTASEVVLRDGYDRARKQGSDPQTALHQALSAYNTGTFTRGFTNGYVERVMGGDIEAPATTKPQPASASTPVDVDATPAWDVFTTGSNSPALVFN</sequence>
<accession>A0A221K7Z6</accession>
<dbReference type="EMBL" id="CP022418">
    <property type="protein sequence ID" value="ASM75095.1"/>
    <property type="molecule type" value="Genomic_DNA"/>
</dbReference>
<evidence type="ECO:0000256" key="1">
    <source>
        <dbReference type="ARBA" id="ARBA00009387"/>
    </source>
</evidence>
<dbReference type="Proteomes" id="UP000199754">
    <property type="component" value="Plasmid pSMR1-3"/>
</dbReference>
<gene>
    <name evidence="3" type="primary">virB1</name>
    <name evidence="3" type="ORF">SULPSESMR1_04372</name>
</gene>
<reference evidence="3 4" key="1">
    <citation type="submission" date="2017-07" db="EMBL/GenBank/DDBJ databases">
        <title>Genome Sequence of Sulfitobacter pseudonitzschiae Strain SMR1 Isolated from a culture of the Diatom Skeletonema marinoi.</title>
        <authorList>
            <person name="Topel M."/>
            <person name="Pinder M.I.M."/>
            <person name="Johansson O.N."/>
            <person name="Kourtchenko O."/>
            <person name="Godhe A."/>
            <person name="Clarke A.K."/>
        </authorList>
    </citation>
    <scope>NUCLEOTIDE SEQUENCE [LARGE SCALE GENOMIC DNA]</scope>
    <source>
        <strain evidence="3 4">SMR1</strain>
        <plasmid evidence="3 4">pSMR1-3</plasmid>
    </source>
</reference>